<sequence>MVSQSAQVASVEGGVLTLAFDNSALAGRFTGSSHAENVALAVRETLGLQVRVEATVGTAPASAVRGATPAAAASATVSAPYDDAPPPPEYDDEVISDDDERAPDAQLSGADVVAKMLGGTIIDN</sequence>
<feature type="compositionally biased region" description="Low complexity" evidence="1">
    <location>
        <begin position="59"/>
        <end position="82"/>
    </location>
</feature>
<evidence type="ECO:0000313" key="2">
    <source>
        <dbReference type="EMBL" id="GMA35977.1"/>
    </source>
</evidence>
<reference evidence="3" key="1">
    <citation type="journal article" date="2019" name="Int. J. Syst. Evol. Microbiol.">
        <title>The Global Catalogue of Microorganisms (GCM) 10K type strain sequencing project: providing services to taxonomists for standard genome sequencing and annotation.</title>
        <authorList>
            <consortium name="The Broad Institute Genomics Platform"/>
            <consortium name="The Broad Institute Genome Sequencing Center for Infectious Disease"/>
            <person name="Wu L."/>
            <person name="Ma J."/>
        </authorList>
    </citation>
    <scope>NUCLEOTIDE SEQUENCE [LARGE SCALE GENOMIC DNA]</scope>
    <source>
        <strain evidence="3">NBRC 112299</strain>
    </source>
</reference>
<dbReference type="Proteomes" id="UP001157125">
    <property type="component" value="Unassembled WGS sequence"/>
</dbReference>
<accession>A0ABQ6IGW0</accession>
<dbReference type="RefSeq" id="WP_284328320.1">
    <property type="nucleotide sequence ID" value="NZ_BSUN01000001.1"/>
</dbReference>
<gene>
    <name evidence="2" type="ORF">GCM10025876_21810</name>
</gene>
<feature type="compositionally biased region" description="Acidic residues" evidence="1">
    <location>
        <begin position="89"/>
        <end position="101"/>
    </location>
</feature>
<comment type="caution">
    <text evidence="2">The sequence shown here is derived from an EMBL/GenBank/DDBJ whole genome shotgun (WGS) entry which is preliminary data.</text>
</comment>
<dbReference type="EMBL" id="BSUN01000001">
    <property type="protein sequence ID" value="GMA35977.1"/>
    <property type="molecule type" value="Genomic_DNA"/>
</dbReference>
<organism evidence="2 3">
    <name type="scientific">Demequina litorisediminis</name>
    <dbReference type="NCBI Taxonomy" id="1849022"/>
    <lineage>
        <taxon>Bacteria</taxon>
        <taxon>Bacillati</taxon>
        <taxon>Actinomycetota</taxon>
        <taxon>Actinomycetes</taxon>
        <taxon>Micrococcales</taxon>
        <taxon>Demequinaceae</taxon>
        <taxon>Demequina</taxon>
    </lineage>
</organism>
<feature type="region of interest" description="Disordered" evidence="1">
    <location>
        <begin position="58"/>
        <end position="109"/>
    </location>
</feature>
<evidence type="ECO:0000313" key="3">
    <source>
        <dbReference type="Proteomes" id="UP001157125"/>
    </source>
</evidence>
<name>A0ABQ6IGW0_9MICO</name>
<proteinExistence type="predicted"/>
<keyword evidence="3" id="KW-1185">Reference proteome</keyword>
<evidence type="ECO:0000256" key="1">
    <source>
        <dbReference type="SAM" id="MobiDB-lite"/>
    </source>
</evidence>
<protein>
    <recommendedName>
        <fullName evidence="4">DNA polymerase III subunits gamma and tau</fullName>
    </recommendedName>
</protein>
<evidence type="ECO:0008006" key="4">
    <source>
        <dbReference type="Google" id="ProtNLM"/>
    </source>
</evidence>